<proteinExistence type="predicted"/>
<sequence>MENKSNTISPSNPNQKLQQTRVWVNGPIIVGAGPSGLAVAASLRLHSVPFLIVEKSDDIAFLWRHRTYDRLSLHLPKPFCHLPHVPFPPHFPTHPSRNHFLSYLLSYAHLFSLRPLFRHAVTDARFDPALSAWRVTTSHSAAEFVSRWLVVATGENAEPVVPEFPGLEAFLGEKTTTKTKTKKKKKVVHSAEYKTGERYRGKKVLVVGCGNSGMEVCLDLCDHGATPFMSVRSGVHVLPREMFGMSTFGLAMKLLKWLPLRLVDRFLLMVSKRMLGDTEKYGLKRPKMGPLELKNTTGKTPVLDMGTLAYIKNGRIKIVPEVESLTCSGAKLVDGREMEFDSMIFATGYKSNVPSWLKGSDFFSVDGKLKVPFPNGWQGENGLYCVGFTGKGLLGASADAVNIARDIAEKWRNQTENKSFIVYTQSLSA</sequence>
<keyword evidence="2" id="KW-1185">Reference proteome</keyword>
<protein>
    <submittedName>
        <fullName evidence="1">Uncharacterized protein</fullName>
    </submittedName>
</protein>
<reference evidence="1 2" key="1">
    <citation type="journal article" date="2022" name="Hortic Res">
        <title>A haplotype resolved chromosomal level avocado genome allows analysis of novel avocado genes.</title>
        <authorList>
            <person name="Nath O."/>
            <person name="Fletcher S.J."/>
            <person name="Hayward A."/>
            <person name="Shaw L.M."/>
            <person name="Masouleh A.K."/>
            <person name="Furtado A."/>
            <person name="Henry R.J."/>
            <person name="Mitter N."/>
        </authorList>
    </citation>
    <scope>NUCLEOTIDE SEQUENCE [LARGE SCALE GENOMIC DNA]</scope>
    <source>
        <strain evidence="2">cv. Hass</strain>
    </source>
</reference>
<accession>A0ACC2MYB4</accession>
<comment type="caution">
    <text evidence="1">The sequence shown here is derived from an EMBL/GenBank/DDBJ whole genome shotgun (WGS) entry which is preliminary data.</text>
</comment>
<name>A0ACC2MYB4_PERAE</name>
<organism evidence="1 2">
    <name type="scientific">Persea americana</name>
    <name type="common">Avocado</name>
    <dbReference type="NCBI Taxonomy" id="3435"/>
    <lineage>
        <taxon>Eukaryota</taxon>
        <taxon>Viridiplantae</taxon>
        <taxon>Streptophyta</taxon>
        <taxon>Embryophyta</taxon>
        <taxon>Tracheophyta</taxon>
        <taxon>Spermatophyta</taxon>
        <taxon>Magnoliopsida</taxon>
        <taxon>Magnoliidae</taxon>
        <taxon>Laurales</taxon>
        <taxon>Lauraceae</taxon>
        <taxon>Persea</taxon>
    </lineage>
</organism>
<dbReference type="Proteomes" id="UP001234297">
    <property type="component" value="Chromosome 1"/>
</dbReference>
<dbReference type="EMBL" id="CM056809">
    <property type="protein sequence ID" value="KAJ8650443.1"/>
    <property type="molecule type" value="Genomic_DNA"/>
</dbReference>
<gene>
    <name evidence="1" type="ORF">MRB53_003466</name>
</gene>
<evidence type="ECO:0000313" key="2">
    <source>
        <dbReference type="Proteomes" id="UP001234297"/>
    </source>
</evidence>
<evidence type="ECO:0000313" key="1">
    <source>
        <dbReference type="EMBL" id="KAJ8650443.1"/>
    </source>
</evidence>